<dbReference type="InterPro" id="IPR012677">
    <property type="entry name" value="Nucleotide-bd_a/b_plait_sf"/>
</dbReference>
<dbReference type="SMART" id="SM00360">
    <property type="entry name" value="RRM"/>
    <property type="match status" value="2"/>
</dbReference>
<dbReference type="InterPro" id="IPR036875">
    <property type="entry name" value="Znf_CCHC_sf"/>
</dbReference>
<dbReference type="InterPro" id="IPR000504">
    <property type="entry name" value="RRM_dom"/>
</dbReference>
<protein>
    <recommendedName>
        <fullName evidence="9">RNA-binding protein</fullName>
    </recommendedName>
</protein>
<dbReference type="Proteomes" id="UP001190700">
    <property type="component" value="Unassembled WGS sequence"/>
</dbReference>
<comment type="caution">
    <text evidence="7">The sequence shown here is derived from an EMBL/GenBank/DDBJ whole genome shotgun (WGS) entry which is preliminary data.</text>
</comment>
<feature type="domain" description="CCHC-type" evidence="6">
    <location>
        <begin position="6"/>
        <end position="21"/>
    </location>
</feature>
<evidence type="ECO:0008006" key="9">
    <source>
        <dbReference type="Google" id="ProtNLM"/>
    </source>
</evidence>
<dbReference type="Gene3D" id="4.10.60.10">
    <property type="entry name" value="Zinc finger, CCHC-type"/>
    <property type="match status" value="1"/>
</dbReference>
<name>A0AAE0BGZ9_9CHLO</name>
<gene>
    <name evidence="7" type="ORF">CYMTET_54022</name>
</gene>
<dbReference type="GO" id="GO:0003723">
    <property type="term" value="F:RNA binding"/>
    <property type="evidence" value="ECO:0007669"/>
    <property type="project" value="UniProtKB-UniRule"/>
</dbReference>
<dbReference type="GO" id="GO:0008270">
    <property type="term" value="F:zinc ion binding"/>
    <property type="evidence" value="ECO:0007669"/>
    <property type="project" value="UniProtKB-KW"/>
</dbReference>
<evidence type="ECO:0000313" key="8">
    <source>
        <dbReference type="Proteomes" id="UP001190700"/>
    </source>
</evidence>
<evidence type="ECO:0000313" key="7">
    <source>
        <dbReference type="EMBL" id="KAK3235799.1"/>
    </source>
</evidence>
<dbReference type="CDD" id="cd00590">
    <property type="entry name" value="RRM_SF"/>
    <property type="match status" value="1"/>
</dbReference>
<evidence type="ECO:0000259" key="6">
    <source>
        <dbReference type="PROSITE" id="PS50158"/>
    </source>
</evidence>
<dbReference type="EMBL" id="LGRX02035218">
    <property type="protein sequence ID" value="KAK3235799.1"/>
    <property type="molecule type" value="Genomic_DNA"/>
</dbReference>
<keyword evidence="8" id="KW-1185">Reference proteome</keyword>
<dbReference type="Pfam" id="PF00076">
    <property type="entry name" value="RRM_1"/>
    <property type="match status" value="2"/>
</dbReference>
<dbReference type="SUPFAM" id="SSF57756">
    <property type="entry name" value="Retrovirus zinc finger-like domains"/>
    <property type="match status" value="1"/>
</dbReference>
<sequence>MSSSICFNCGEKGHFARECKNEPQRTEPVANFISPTLFLDGLNDDFDSERLRNRFSDMPGFEDARVRRDKNGTNVGFIDFRSPAHAKQAKEHMEQQMGLTVCYAQRDAKSGGRDEHRSRGTGRDDRGYDQGRDRVDGRRDDHRGRYEGGAQSENNGYFNSGDGSGGVPAGMGAMNMTQEQLLLAQQNLMQQAAQQQMLGMAGGLDQMGGGNNPVLQQLLMQQAGQSAMMGGGVMTPGAAMGGMPMMMGVNSGMMSNAMGGQLAGGISDGNDGSRGGGGSGGGGSGDTTTLYVEGCPVDVKKREVAHLFRLFNGYIGVRLIPQPSHSDPKQVHHYLCFVEFATRVQAETAMEMVNGYQFDADDPNSTRLKINFGTGAKTRKDFRDEGKARFDRHDDDRRGSSAYDDGRSSRYDGKRDERRYDHREESKSWSKSQRKY</sequence>
<reference evidence="7 8" key="1">
    <citation type="journal article" date="2015" name="Genome Biol. Evol.">
        <title>Comparative Genomics of a Bacterivorous Green Alga Reveals Evolutionary Causalities and Consequences of Phago-Mixotrophic Mode of Nutrition.</title>
        <authorList>
            <person name="Burns J.A."/>
            <person name="Paasch A."/>
            <person name="Narechania A."/>
            <person name="Kim E."/>
        </authorList>
    </citation>
    <scope>NUCLEOTIDE SEQUENCE [LARGE SCALE GENOMIC DNA]</scope>
    <source>
        <strain evidence="7 8">PLY_AMNH</strain>
    </source>
</reference>
<dbReference type="PROSITE" id="PS50158">
    <property type="entry name" value="ZF_CCHC"/>
    <property type="match status" value="1"/>
</dbReference>
<evidence type="ECO:0000259" key="5">
    <source>
        <dbReference type="PROSITE" id="PS50102"/>
    </source>
</evidence>
<evidence type="ECO:0000256" key="3">
    <source>
        <dbReference type="PROSITE-ProRule" id="PRU00176"/>
    </source>
</evidence>
<feature type="region of interest" description="Disordered" evidence="4">
    <location>
        <begin position="383"/>
        <end position="436"/>
    </location>
</feature>
<dbReference type="SUPFAM" id="SSF54928">
    <property type="entry name" value="RNA-binding domain, RBD"/>
    <property type="match status" value="1"/>
</dbReference>
<dbReference type="Pfam" id="PF00098">
    <property type="entry name" value="zf-CCHC"/>
    <property type="match status" value="1"/>
</dbReference>
<dbReference type="PROSITE" id="PS50102">
    <property type="entry name" value="RRM"/>
    <property type="match status" value="2"/>
</dbReference>
<keyword evidence="1 3" id="KW-0694">RNA-binding</keyword>
<dbReference type="InterPro" id="IPR035979">
    <property type="entry name" value="RBD_domain_sf"/>
</dbReference>
<dbReference type="PANTHER" id="PTHR10501">
    <property type="entry name" value="U1 SMALL NUCLEAR RIBONUCLEOPROTEIN A/U2 SMALL NUCLEAR RIBONUCLEOPROTEIN B"/>
    <property type="match status" value="1"/>
</dbReference>
<feature type="domain" description="RRM" evidence="5">
    <location>
        <begin position="288"/>
        <end position="375"/>
    </location>
</feature>
<feature type="region of interest" description="Disordered" evidence="4">
    <location>
        <begin position="262"/>
        <end position="285"/>
    </location>
</feature>
<keyword evidence="2" id="KW-0863">Zinc-finger</keyword>
<dbReference type="Gene3D" id="3.30.70.330">
    <property type="match status" value="2"/>
</dbReference>
<evidence type="ECO:0000256" key="2">
    <source>
        <dbReference type="PROSITE-ProRule" id="PRU00047"/>
    </source>
</evidence>
<keyword evidence="2" id="KW-0862">Zinc</keyword>
<dbReference type="AlphaFoldDB" id="A0AAE0BGZ9"/>
<organism evidence="7 8">
    <name type="scientific">Cymbomonas tetramitiformis</name>
    <dbReference type="NCBI Taxonomy" id="36881"/>
    <lineage>
        <taxon>Eukaryota</taxon>
        <taxon>Viridiplantae</taxon>
        <taxon>Chlorophyta</taxon>
        <taxon>Pyramimonadophyceae</taxon>
        <taxon>Pyramimonadales</taxon>
        <taxon>Pyramimonadaceae</taxon>
        <taxon>Cymbomonas</taxon>
    </lineage>
</organism>
<accession>A0AAE0BGZ9</accession>
<feature type="domain" description="RRM" evidence="5">
    <location>
        <begin position="35"/>
        <end position="106"/>
    </location>
</feature>
<keyword evidence="2" id="KW-0479">Metal-binding</keyword>
<dbReference type="SMART" id="SM00343">
    <property type="entry name" value="ZnF_C2HC"/>
    <property type="match status" value="1"/>
</dbReference>
<proteinExistence type="predicted"/>
<feature type="region of interest" description="Disordered" evidence="4">
    <location>
        <begin position="106"/>
        <end position="164"/>
    </location>
</feature>
<feature type="compositionally biased region" description="Basic and acidic residues" evidence="4">
    <location>
        <begin position="383"/>
        <end position="428"/>
    </location>
</feature>
<feature type="compositionally biased region" description="Basic and acidic residues" evidence="4">
    <location>
        <begin position="106"/>
        <end position="146"/>
    </location>
</feature>
<evidence type="ECO:0000256" key="4">
    <source>
        <dbReference type="SAM" id="MobiDB-lite"/>
    </source>
</evidence>
<dbReference type="InterPro" id="IPR001878">
    <property type="entry name" value="Znf_CCHC"/>
</dbReference>
<evidence type="ECO:0000256" key="1">
    <source>
        <dbReference type="ARBA" id="ARBA00022884"/>
    </source>
</evidence>